<dbReference type="EMBL" id="CP048000">
    <property type="protein sequence ID" value="QHQ60403.1"/>
    <property type="molecule type" value="Genomic_DNA"/>
</dbReference>
<protein>
    <submittedName>
        <fullName evidence="3">Penicillin binding protein</fullName>
    </submittedName>
</protein>
<evidence type="ECO:0000256" key="1">
    <source>
        <dbReference type="SAM" id="Phobius"/>
    </source>
</evidence>
<organism evidence="3 4">
    <name type="scientific">Anaerocolumna sedimenticola</name>
    <dbReference type="NCBI Taxonomy" id="2696063"/>
    <lineage>
        <taxon>Bacteria</taxon>
        <taxon>Bacillati</taxon>
        <taxon>Bacillota</taxon>
        <taxon>Clostridia</taxon>
        <taxon>Lachnospirales</taxon>
        <taxon>Lachnospiraceae</taxon>
        <taxon>Anaerocolumna</taxon>
    </lineage>
</organism>
<sequence length="93" mass="10718">METLFLNIFNMSITAGYVILAVLLIRFLLKKAPKKYSYLLWSVVLFRLICPVSFTSVFSIFQTKPFDMTTALRGGRAALKYIPERAEYTSPRE</sequence>
<evidence type="ECO:0000313" key="4">
    <source>
        <dbReference type="Proteomes" id="UP000464314"/>
    </source>
</evidence>
<dbReference type="AlphaFoldDB" id="A0A6P1TIZ9"/>
<dbReference type="RefSeq" id="WP_161837239.1">
    <property type="nucleotide sequence ID" value="NZ_CP048000.1"/>
</dbReference>
<dbReference type="InterPro" id="IPR008756">
    <property type="entry name" value="Peptidase_M56"/>
</dbReference>
<feature type="transmembrane region" description="Helical" evidence="1">
    <location>
        <begin position="6"/>
        <end position="29"/>
    </location>
</feature>
<gene>
    <name evidence="3" type="ORF">Ana3638_06130</name>
</gene>
<name>A0A6P1TIZ9_9FIRM</name>
<evidence type="ECO:0000259" key="2">
    <source>
        <dbReference type="Pfam" id="PF05569"/>
    </source>
</evidence>
<proteinExistence type="predicted"/>
<feature type="transmembrane region" description="Helical" evidence="1">
    <location>
        <begin position="38"/>
        <end position="61"/>
    </location>
</feature>
<dbReference type="Pfam" id="PF05569">
    <property type="entry name" value="Peptidase_M56"/>
    <property type="match status" value="1"/>
</dbReference>
<reference evidence="3 4" key="1">
    <citation type="submission" date="2020-01" db="EMBL/GenBank/DDBJ databases">
        <title>Genome analysis of Anaerocolumna sp. CBA3638.</title>
        <authorList>
            <person name="Kim J."/>
            <person name="Roh S.W."/>
        </authorList>
    </citation>
    <scope>NUCLEOTIDE SEQUENCE [LARGE SCALE GENOMIC DNA]</scope>
    <source>
        <strain evidence="3 4">CBA3638</strain>
    </source>
</reference>
<keyword evidence="1" id="KW-0472">Membrane</keyword>
<keyword evidence="4" id="KW-1185">Reference proteome</keyword>
<accession>A0A6P1TIZ9</accession>
<dbReference type="KEGG" id="anr:Ana3638_06130"/>
<evidence type="ECO:0000313" key="3">
    <source>
        <dbReference type="EMBL" id="QHQ60403.1"/>
    </source>
</evidence>
<keyword evidence="1" id="KW-0812">Transmembrane</keyword>
<feature type="domain" description="Peptidase M56" evidence="2">
    <location>
        <begin position="7"/>
        <end position="71"/>
    </location>
</feature>
<dbReference type="Proteomes" id="UP000464314">
    <property type="component" value="Chromosome"/>
</dbReference>
<keyword evidence="1" id="KW-1133">Transmembrane helix</keyword>